<evidence type="ECO:0000313" key="2">
    <source>
        <dbReference type="Proteomes" id="UP000271162"/>
    </source>
</evidence>
<proteinExistence type="predicted"/>
<gene>
    <name evidence="1" type="ORF">NBR_LOCUS3902</name>
</gene>
<dbReference type="AlphaFoldDB" id="A0A0N4XN00"/>
<keyword evidence="2" id="KW-1185">Reference proteome</keyword>
<accession>A0A0N4XN00</accession>
<dbReference type="EMBL" id="UYSL01006455">
    <property type="protein sequence ID" value="VDL67491.1"/>
    <property type="molecule type" value="Genomic_DNA"/>
</dbReference>
<reference evidence="3" key="1">
    <citation type="submission" date="2017-02" db="UniProtKB">
        <authorList>
            <consortium name="WormBaseParasite"/>
        </authorList>
    </citation>
    <scope>IDENTIFICATION</scope>
</reference>
<dbReference type="Proteomes" id="UP000271162">
    <property type="component" value="Unassembled WGS sequence"/>
</dbReference>
<name>A0A0N4XN00_NIPBR</name>
<evidence type="ECO:0000313" key="1">
    <source>
        <dbReference type="EMBL" id="VDL67491.1"/>
    </source>
</evidence>
<reference evidence="1 2" key="2">
    <citation type="submission" date="2018-11" db="EMBL/GenBank/DDBJ databases">
        <authorList>
            <consortium name="Pathogen Informatics"/>
        </authorList>
    </citation>
    <scope>NUCLEOTIDE SEQUENCE [LARGE SCALE GENOMIC DNA]</scope>
</reference>
<sequence length="54" mass="6182">MWKELNGIVVSSHAWETSPLESGYNRKCRDNLLSYSSVLCRPTERVERLAKLSA</sequence>
<evidence type="ECO:0000313" key="3">
    <source>
        <dbReference type="WBParaSite" id="NBR_0000390201-mRNA-1"/>
    </source>
</evidence>
<protein>
    <submittedName>
        <fullName evidence="1 3">Uncharacterized protein</fullName>
    </submittedName>
</protein>
<organism evidence="3">
    <name type="scientific">Nippostrongylus brasiliensis</name>
    <name type="common">Rat hookworm</name>
    <dbReference type="NCBI Taxonomy" id="27835"/>
    <lineage>
        <taxon>Eukaryota</taxon>
        <taxon>Metazoa</taxon>
        <taxon>Ecdysozoa</taxon>
        <taxon>Nematoda</taxon>
        <taxon>Chromadorea</taxon>
        <taxon>Rhabditida</taxon>
        <taxon>Rhabditina</taxon>
        <taxon>Rhabditomorpha</taxon>
        <taxon>Strongyloidea</taxon>
        <taxon>Heligmosomidae</taxon>
        <taxon>Nippostrongylus</taxon>
    </lineage>
</organism>
<dbReference type="WBParaSite" id="NBR_0000390201-mRNA-1">
    <property type="protein sequence ID" value="NBR_0000390201-mRNA-1"/>
    <property type="gene ID" value="NBR_0000390201"/>
</dbReference>